<dbReference type="InterPro" id="IPR003599">
    <property type="entry name" value="Ig_sub"/>
</dbReference>
<dbReference type="GeneTree" id="ENSGT00940000165285"/>
<feature type="domain" description="Ig-like" evidence="4">
    <location>
        <begin position="155"/>
        <end position="272"/>
    </location>
</feature>
<dbReference type="InterPro" id="IPR007110">
    <property type="entry name" value="Ig-like_dom"/>
</dbReference>
<dbReference type="InterPro" id="IPR013106">
    <property type="entry name" value="Ig_V-set"/>
</dbReference>
<dbReference type="AlphaFoldDB" id="A0A3P8RYI5"/>
<dbReference type="Proteomes" id="UP000265080">
    <property type="component" value="Chromosome 9"/>
</dbReference>
<dbReference type="InterPro" id="IPR036179">
    <property type="entry name" value="Ig-like_dom_sf"/>
</dbReference>
<dbReference type="STRING" id="161767.ENSAPEP00000004785"/>
<sequence>MAFILKILIYFYLSAGVQGVHQIAGLSCQFIDEHVTVNNESHVDTQLIYREAMLQFGQTGDSPINPRAITFLVTGSKLDLRRYMEGVEAEQVECELRRYSTEGIHVRWPVQGAQGYNRWFSCIIKHSQELFTFTGFLRQSSDQPPPGQQDYRRWPAIADGEILTTTVAMVIKTQSPSVKAGLGSQKKLHCQFAIDHKGPDVTVEWHRQHRGERIQLFSHTSRSGQTKGTGVALKNLAGGDASYNLPFTKMNSEATYICSVSVNPLFTSLDINLHIEEPPRVSLNVGPTVSLQEGEDQKIVCEAGGYYPLDVEIVWYEQDPAALGQRVGAPLPKVLQNILLSSHKLNKDDTYSVSAFFYLQASLRDSGKQFTCSVSHKSLRVPIKKSFILHVEEQVSWSFNLIVGFTVITLLVILCVMLRYLHSARKQSMREKPY</sequence>
<protein>
    <recommendedName>
        <fullName evidence="4">Ig-like domain-containing protein</fullName>
    </recommendedName>
</protein>
<dbReference type="PROSITE" id="PS51257">
    <property type="entry name" value="PROKAR_LIPOPROTEIN"/>
    <property type="match status" value="1"/>
</dbReference>
<dbReference type="OMA" id="NRWFTCT"/>
<evidence type="ECO:0000256" key="1">
    <source>
        <dbReference type="ARBA" id="ARBA00023319"/>
    </source>
</evidence>
<dbReference type="InterPro" id="IPR003597">
    <property type="entry name" value="Ig_C1-set"/>
</dbReference>
<dbReference type="InterPro" id="IPR003006">
    <property type="entry name" value="Ig/MHC_CS"/>
</dbReference>
<evidence type="ECO:0000256" key="3">
    <source>
        <dbReference type="SAM" id="SignalP"/>
    </source>
</evidence>
<keyword evidence="2" id="KW-0812">Transmembrane</keyword>
<reference evidence="5" key="3">
    <citation type="submission" date="2025-09" db="UniProtKB">
        <authorList>
            <consortium name="Ensembl"/>
        </authorList>
    </citation>
    <scope>IDENTIFICATION</scope>
</reference>
<feature type="domain" description="Ig-like" evidence="4">
    <location>
        <begin position="279"/>
        <end position="388"/>
    </location>
</feature>
<reference evidence="5" key="2">
    <citation type="submission" date="2025-08" db="UniProtKB">
        <authorList>
            <consortium name="Ensembl"/>
        </authorList>
    </citation>
    <scope>IDENTIFICATION</scope>
</reference>
<keyword evidence="3" id="KW-0732">Signal</keyword>
<evidence type="ECO:0000313" key="5">
    <source>
        <dbReference type="Ensembl" id="ENSAPEP00000004785.1"/>
    </source>
</evidence>
<dbReference type="SUPFAM" id="SSF48726">
    <property type="entry name" value="Immunoglobulin"/>
    <property type="match status" value="2"/>
</dbReference>
<evidence type="ECO:0000313" key="6">
    <source>
        <dbReference type="Proteomes" id="UP000265080"/>
    </source>
</evidence>
<dbReference type="InterPro" id="IPR013783">
    <property type="entry name" value="Ig-like_fold"/>
</dbReference>
<dbReference type="Ensembl" id="ENSAPET00000004910.1">
    <property type="protein sequence ID" value="ENSAPEP00000004785.1"/>
    <property type="gene ID" value="ENSAPEG00000003449.1"/>
</dbReference>
<feature type="signal peptide" evidence="3">
    <location>
        <begin position="1"/>
        <end position="19"/>
    </location>
</feature>
<dbReference type="SMART" id="SM00409">
    <property type="entry name" value="IG"/>
    <property type="match status" value="2"/>
</dbReference>
<dbReference type="Gene3D" id="2.60.40.10">
    <property type="entry name" value="Immunoglobulins"/>
    <property type="match status" value="2"/>
</dbReference>
<dbReference type="InterPro" id="IPR050380">
    <property type="entry name" value="Immune_Resp_Modulators"/>
</dbReference>
<dbReference type="PANTHER" id="PTHR23411">
    <property type="entry name" value="TAPASIN"/>
    <property type="match status" value="1"/>
</dbReference>
<keyword evidence="2" id="KW-0472">Membrane</keyword>
<accession>A0A3P8RYI5</accession>
<proteinExistence type="predicted"/>
<keyword evidence="2" id="KW-1133">Transmembrane helix</keyword>
<evidence type="ECO:0000259" key="4">
    <source>
        <dbReference type="PROSITE" id="PS50835"/>
    </source>
</evidence>
<dbReference type="SMART" id="SM00407">
    <property type="entry name" value="IGc1"/>
    <property type="match status" value="1"/>
</dbReference>
<dbReference type="Pfam" id="PF07686">
    <property type="entry name" value="V-set"/>
    <property type="match status" value="1"/>
</dbReference>
<feature type="transmembrane region" description="Helical" evidence="2">
    <location>
        <begin position="397"/>
        <end position="421"/>
    </location>
</feature>
<dbReference type="Pfam" id="PF07654">
    <property type="entry name" value="C1-set"/>
    <property type="match status" value="1"/>
</dbReference>
<reference evidence="5 6" key="1">
    <citation type="submission" date="2018-03" db="EMBL/GenBank/DDBJ databases">
        <title>Finding Nemo's genes: A chromosome-scale reference assembly of the genome of the orange clownfish Amphiprion percula.</title>
        <authorList>
            <person name="Lehmann R."/>
        </authorList>
    </citation>
    <scope>NUCLEOTIDE SEQUENCE</scope>
</reference>
<feature type="chain" id="PRO_5018231427" description="Ig-like domain-containing protein" evidence="3">
    <location>
        <begin position="20"/>
        <end position="434"/>
    </location>
</feature>
<dbReference type="PROSITE" id="PS00290">
    <property type="entry name" value="IG_MHC"/>
    <property type="match status" value="1"/>
</dbReference>
<organism evidence="5 6">
    <name type="scientific">Amphiprion percula</name>
    <name type="common">Orange clownfish</name>
    <name type="synonym">Lutjanus percula</name>
    <dbReference type="NCBI Taxonomy" id="161767"/>
    <lineage>
        <taxon>Eukaryota</taxon>
        <taxon>Metazoa</taxon>
        <taxon>Chordata</taxon>
        <taxon>Craniata</taxon>
        <taxon>Vertebrata</taxon>
        <taxon>Euteleostomi</taxon>
        <taxon>Actinopterygii</taxon>
        <taxon>Neopterygii</taxon>
        <taxon>Teleostei</taxon>
        <taxon>Neoteleostei</taxon>
        <taxon>Acanthomorphata</taxon>
        <taxon>Ovalentaria</taxon>
        <taxon>Pomacentridae</taxon>
        <taxon>Amphiprion</taxon>
    </lineage>
</organism>
<dbReference type="PROSITE" id="PS50835">
    <property type="entry name" value="IG_LIKE"/>
    <property type="match status" value="2"/>
</dbReference>
<name>A0A3P8RYI5_AMPPE</name>
<keyword evidence="1" id="KW-0393">Immunoglobulin domain</keyword>
<evidence type="ECO:0000256" key="2">
    <source>
        <dbReference type="SAM" id="Phobius"/>
    </source>
</evidence>
<keyword evidence="6" id="KW-1185">Reference proteome</keyword>